<dbReference type="AlphaFoldDB" id="A0A0K2ZGL0"/>
<name>A0A0K2ZGL0_9XANT</name>
<sequence>MSYRPMRCLTARQLRDVPRVQVERWLASTKAAESALDTLIGMGCNAPLYANDRAICEHNRRLLTKQLSRVAA</sequence>
<dbReference type="EMBL" id="CXOJ01000005">
    <property type="protein sequence ID" value="CTP83359.1"/>
    <property type="molecule type" value="Genomic_DNA"/>
</dbReference>
<organism evidence="1 2">
    <name type="scientific">Xanthomonas graminis pv. phlei</name>
    <dbReference type="NCBI Taxonomy" id="487906"/>
    <lineage>
        <taxon>Bacteria</taxon>
        <taxon>Pseudomonadati</taxon>
        <taxon>Pseudomonadota</taxon>
        <taxon>Gammaproteobacteria</taxon>
        <taxon>Lysobacterales</taxon>
        <taxon>Lysobacteraceae</taxon>
        <taxon>Xanthomonas</taxon>
        <taxon>Xanthomonas translucens group</taxon>
        <taxon>Xanthomonas graminis</taxon>
    </lineage>
</organism>
<gene>
    <name evidence="1" type="ORF">XTPLMG730_0428</name>
</gene>
<accession>A0A0K2ZGL0</accession>
<protein>
    <submittedName>
        <fullName evidence="1">Uncharacterized protein</fullName>
    </submittedName>
</protein>
<evidence type="ECO:0000313" key="1">
    <source>
        <dbReference type="EMBL" id="CTP83359.1"/>
    </source>
</evidence>
<dbReference type="Proteomes" id="UP000045978">
    <property type="component" value="Unassembled WGS sequence"/>
</dbReference>
<proteinExistence type="predicted"/>
<evidence type="ECO:0000313" key="2">
    <source>
        <dbReference type="Proteomes" id="UP000045978"/>
    </source>
</evidence>
<dbReference type="RefSeq" id="WP_053837017.1">
    <property type="nucleotide sequence ID" value="NZ_CP076251.1"/>
</dbReference>
<reference evidence="1 2" key="1">
    <citation type="submission" date="2015-07" db="EMBL/GenBank/DDBJ databases">
        <authorList>
            <person name="Noorani M."/>
        </authorList>
    </citation>
    <scope>NUCLEOTIDE SEQUENCE [LARGE SCALE GENOMIC DNA]</scope>
    <source>
        <strain evidence="1">LMG730</strain>
    </source>
</reference>